<keyword evidence="4" id="KW-1185">Reference proteome</keyword>
<dbReference type="InterPro" id="IPR000719">
    <property type="entry name" value="Prot_kinase_dom"/>
</dbReference>
<feature type="domain" description="Protein kinase" evidence="2">
    <location>
        <begin position="197"/>
        <end position="495"/>
    </location>
</feature>
<reference evidence="3 4" key="1">
    <citation type="submission" date="2017-06" db="EMBL/GenBank/DDBJ databases">
        <title>Comparative genomic analysis of Ambrosia Fusariam Clade fungi.</title>
        <authorList>
            <person name="Stajich J.E."/>
            <person name="Carrillo J."/>
            <person name="Kijimoto T."/>
            <person name="Eskalen A."/>
            <person name="O'Donnell K."/>
            <person name="Kasson M."/>
        </authorList>
    </citation>
    <scope>NUCLEOTIDE SEQUENCE [LARGE SCALE GENOMIC DNA]</scope>
    <source>
        <strain evidence="3 4">NRRL62606</strain>
    </source>
</reference>
<evidence type="ECO:0000313" key="4">
    <source>
        <dbReference type="Proteomes" id="UP000287972"/>
    </source>
</evidence>
<dbReference type="EMBL" id="NKCL01000453">
    <property type="protein sequence ID" value="RSL69822.1"/>
    <property type="molecule type" value="Genomic_DNA"/>
</dbReference>
<name>A0A428QWU6_9HYPO</name>
<dbReference type="PROSITE" id="PS50011">
    <property type="entry name" value="PROTEIN_KINASE_DOM"/>
    <property type="match status" value="1"/>
</dbReference>
<dbReference type="SUPFAM" id="SSF56112">
    <property type="entry name" value="Protein kinase-like (PK-like)"/>
    <property type="match status" value="1"/>
</dbReference>
<organism evidence="3 4">
    <name type="scientific">Fusarium floridanum</name>
    <dbReference type="NCBI Taxonomy" id="1325733"/>
    <lineage>
        <taxon>Eukaryota</taxon>
        <taxon>Fungi</taxon>
        <taxon>Dikarya</taxon>
        <taxon>Ascomycota</taxon>
        <taxon>Pezizomycotina</taxon>
        <taxon>Sordariomycetes</taxon>
        <taxon>Hypocreomycetidae</taxon>
        <taxon>Hypocreales</taxon>
        <taxon>Nectriaceae</taxon>
        <taxon>Fusarium</taxon>
        <taxon>Fusarium solani species complex</taxon>
    </lineage>
</organism>
<dbReference type="GO" id="GO:0005524">
    <property type="term" value="F:ATP binding"/>
    <property type="evidence" value="ECO:0007669"/>
    <property type="project" value="InterPro"/>
</dbReference>
<dbReference type="PANTHER" id="PTHR24359:SF37">
    <property type="entry name" value="PROTEIN KINASE DOMAIN-CONTAINING PROTEIN"/>
    <property type="match status" value="1"/>
</dbReference>
<evidence type="ECO:0000256" key="1">
    <source>
        <dbReference type="SAM" id="MobiDB-lite"/>
    </source>
</evidence>
<proteinExistence type="predicted"/>
<dbReference type="Proteomes" id="UP000287972">
    <property type="component" value="Unassembled WGS sequence"/>
</dbReference>
<accession>A0A428QWU6</accession>
<dbReference type="Gene3D" id="1.10.510.10">
    <property type="entry name" value="Transferase(Phosphotransferase) domain 1"/>
    <property type="match status" value="1"/>
</dbReference>
<dbReference type="Pfam" id="PF00069">
    <property type="entry name" value="Pkinase"/>
    <property type="match status" value="1"/>
</dbReference>
<dbReference type="GO" id="GO:0004674">
    <property type="term" value="F:protein serine/threonine kinase activity"/>
    <property type="evidence" value="ECO:0007669"/>
    <property type="project" value="TreeGrafter"/>
</dbReference>
<sequence length="624" mass="71438">MGHQDWINSLDFPLEETAEPVSVELSSAWEKLSDACVESAMGHTLYQEFLPLGKLLSILSVKNVAELLRQEFPDHQEEFLHQVYDAEGRPKRLKIMGTLLLMGQLVFLRDFIKANVEDSQIPLRLKRLDGRPILYDRDEKRIPSDHTWSWDYHQAEFFTMKQMQLCSLFCTVKKEDPNAGFVNHFQLLDKAILPFPVCKNPETMRGGFGIVTKVKIEPSHLNYEGRDQKPEYFSVKTIRHDLPDHPDEAESLAKWPVIRERADREHLHRLLFSFRRAGRYHLVFEWADGDLKNFWQEMPSLYTLTCHDHVRCDIKPQNILWFKNYQDKKKDHLVIADLGLTQFNTTQSKSRVVWADVRGYTQTYKAPECDVEEHVGGKYDIWCIGRKEEDKKHRVHANFAGDVFYNLYSDGQQNDASSKTTATNQVQFRAEIKSTVKQWIKDLQAHERCSTSINNFLELIGKRMLIPDASQRKSAGEILVELIDIQKKCETDATFACSPKNAPLGHGLEGTVDNQHHHKPDATAIQSQYLAGMTGGQENPDAELPRGQTQEMTSGDENDLILAGEPGPSFSTFRCIDTPPASLFSETPRTKSIGSSVSSLQQTSSINKLIESFKLLTISKRCRR</sequence>
<gene>
    <name evidence="3" type="ORF">CEP51_012293</name>
</gene>
<protein>
    <recommendedName>
        <fullName evidence="2">Protein kinase domain-containing protein</fullName>
    </recommendedName>
</protein>
<comment type="caution">
    <text evidence="3">The sequence shown here is derived from an EMBL/GenBank/DDBJ whole genome shotgun (WGS) entry which is preliminary data.</text>
</comment>
<feature type="region of interest" description="Disordered" evidence="1">
    <location>
        <begin position="533"/>
        <end position="559"/>
    </location>
</feature>
<evidence type="ECO:0000259" key="2">
    <source>
        <dbReference type="PROSITE" id="PS50011"/>
    </source>
</evidence>
<dbReference type="AlphaFoldDB" id="A0A428QWU6"/>
<dbReference type="PANTHER" id="PTHR24359">
    <property type="entry name" value="SERINE/THREONINE-PROTEIN KINASE SBK1"/>
    <property type="match status" value="1"/>
</dbReference>
<dbReference type="InterPro" id="IPR011009">
    <property type="entry name" value="Kinase-like_dom_sf"/>
</dbReference>
<evidence type="ECO:0000313" key="3">
    <source>
        <dbReference type="EMBL" id="RSL69822.1"/>
    </source>
</evidence>
<dbReference type="SMART" id="SM00220">
    <property type="entry name" value="S_TKc"/>
    <property type="match status" value="1"/>
</dbReference>